<keyword evidence="4" id="KW-1015">Disulfide bond</keyword>
<feature type="binding site" evidence="3">
    <location>
        <position position="170"/>
    </location>
    <ligand>
        <name>Cu cation</name>
        <dbReference type="ChEBI" id="CHEBI:23378"/>
    </ligand>
</feature>
<dbReference type="InterPro" id="IPR003782">
    <property type="entry name" value="SCO1/SenC"/>
</dbReference>
<evidence type="ECO:0000313" key="7">
    <source>
        <dbReference type="Proteomes" id="UP000445696"/>
    </source>
</evidence>
<protein>
    <submittedName>
        <fullName evidence="6">Redoxin domain-containing protein</fullName>
    </submittedName>
</protein>
<evidence type="ECO:0000256" key="3">
    <source>
        <dbReference type="PIRSR" id="PIRSR603782-1"/>
    </source>
</evidence>
<feature type="domain" description="Thioredoxin" evidence="5">
    <location>
        <begin position="43"/>
        <end position="204"/>
    </location>
</feature>
<dbReference type="GO" id="GO:0046872">
    <property type="term" value="F:metal ion binding"/>
    <property type="evidence" value="ECO:0007669"/>
    <property type="project" value="UniProtKB-KW"/>
</dbReference>
<feature type="binding site" evidence="3">
    <location>
        <position position="81"/>
    </location>
    <ligand>
        <name>Cu cation</name>
        <dbReference type="ChEBI" id="CHEBI:23378"/>
    </ligand>
</feature>
<gene>
    <name evidence="6" type="ORF">GQF03_13465</name>
</gene>
<dbReference type="RefSeq" id="WP_161339818.1">
    <property type="nucleotide sequence ID" value="NZ_JBHSDG010000003.1"/>
</dbReference>
<feature type="binding site" evidence="3">
    <location>
        <position position="85"/>
    </location>
    <ligand>
        <name>Cu cation</name>
        <dbReference type="ChEBI" id="CHEBI:23378"/>
    </ligand>
</feature>
<evidence type="ECO:0000259" key="5">
    <source>
        <dbReference type="PROSITE" id="PS51352"/>
    </source>
</evidence>
<dbReference type="PROSITE" id="PS51352">
    <property type="entry name" value="THIOREDOXIN_2"/>
    <property type="match status" value="1"/>
</dbReference>
<dbReference type="PANTHER" id="PTHR12151:SF25">
    <property type="entry name" value="LINALOOL DEHYDRATASE_ISOMERASE DOMAIN-CONTAINING PROTEIN"/>
    <property type="match status" value="1"/>
</dbReference>
<feature type="disulfide bond" description="Redox-active" evidence="4">
    <location>
        <begin position="81"/>
        <end position="85"/>
    </location>
</feature>
<comment type="caution">
    <text evidence="6">The sequence shown here is derived from an EMBL/GenBank/DDBJ whole genome shotgun (WGS) entry which is preliminary data.</text>
</comment>
<dbReference type="Proteomes" id="UP000445696">
    <property type="component" value="Unassembled WGS sequence"/>
</dbReference>
<dbReference type="Gene3D" id="3.40.30.10">
    <property type="entry name" value="Glutaredoxin"/>
    <property type="match status" value="1"/>
</dbReference>
<dbReference type="CDD" id="cd02968">
    <property type="entry name" value="SCO"/>
    <property type="match status" value="1"/>
</dbReference>
<dbReference type="PANTHER" id="PTHR12151">
    <property type="entry name" value="ELECTRON TRANSPORT PROTIN SCO1/SENC FAMILY MEMBER"/>
    <property type="match status" value="1"/>
</dbReference>
<dbReference type="OrthoDB" id="9790194at2"/>
<evidence type="ECO:0000256" key="1">
    <source>
        <dbReference type="ARBA" id="ARBA00010996"/>
    </source>
</evidence>
<evidence type="ECO:0000256" key="4">
    <source>
        <dbReference type="PIRSR" id="PIRSR603782-2"/>
    </source>
</evidence>
<accession>A0A845MIU2</accession>
<dbReference type="InterPro" id="IPR036249">
    <property type="entry name" value="Thioredoxin-like_sf"/>
</dbReference>
<dbReference type="FunFam" id="3.40.30.10:FF:000013">
    <property type="entry name" value="Blast:Protein SCO1 homolog, mitochondrial"/>
    <property type="match status" value="1"/>
</dbReference>
<dbReference type="Pfam" id="PF02630">
    <property type="entry name" value="SCO1-SenC"/>
    <property type="match status" value="1"/>
</dbReference>
<dbReference type="EMBL" id="WTVA01000015">
    <property type="protein sequence ID" value="MZR23340.1"/>
    <property type="molecule type" value="Genomic_DNA"/>
</dbReference>
<keyword evidence="3" id="KW-0479">Metal-binding</keyword>
<evidence type="ECO:0000256" key="2">
    <source>
        <dbReference type="ARBA" id="ARBA00023008"/>
    </source>
</evidence>
<reference evidence="6 7" key="1">
    <citation type="journal article" date="2014" name="Int. J. Syst. Evol. Microbiol.">
        <title>Sneathiella chungangensis sp. nov., isolated from a marine sand, and emended description of the genus Sneathiella.</title>
        <authorList>
            <person name="Siamphan C."/>
            <person name="Kim H."/>
            <person name="Lee J.S."/>
            <person name="Kim W."/>
        </authorList>
    </citation>
    <scope>NUCLEOTIDE SEQUENCE [LARGE SCALE GENOMIC DNA]</scope>
    <source>
        <strain evidence="6 7">KCTC 32476</strain>
    </source>
</reference>
<dbReference type="SUPFAM" id="SSF52833">
    <property type="entry name" value="Thioredoxin-like"/>
    <property type="match status" value="1"/>
</dbReference>
<proteinExistence type="inferred from homology"/>
<dbReference type="AlphaFoldDB" id="A0A845MIU2"/>
<evidence type="ECO:0000313" key="6">
    <source>
        <dbReference type="EMBL" id="MZR23340.1"/>
    </source>
</evidence>
<organism evidence="6 7">
    <name type="scientific">Sneathiella chungangensis</name>
    <dbReference type="NCBI Taxonomy" id="1418234"/>
    <lineage>
        <taxon>Bacteria</taxon>
        <taxon>Pseudomonadati</taxon>
        <taxon>Pseudomonadota</taxon>
        <taxon>Alphaproteobacteria</taxon>
        <taxon>Sneathiellales</taxon>
        <taxon>Sneathiellaceae</taxon>
        <taxon>Sneathiella</taxon>
    </lineage>
</organism>
<keyword evidence="2 3" id="KW-0186">Copper</keyword>
<dbReference type="InterPro" id="IPR013766">
    <property type="entry name" value="Thioredoxin_domain"/>
</dbReference>
<name>A0A845MIU2_9PROT</name>
<comment type="similarity">
    <text evidence="1">Belongs to the SCO1/2 family.</text>
</comment>
<keyword evidence="7" id="KW-1185">Reference proteome</keyword>
<sequence length="204" mass="22332">MNKIFALLIAFFLLASAGAIALWMMGGLPWSGGKTGTSSSVVVGAPQIGGSFSLVNHKGERVTDEDFKGKLLLIFFGFTNCPDVCPTEMQTISLVMEELGKDADQVIPIFVTVDPERDDVATMAEFVAAFHPSLVGLTGSAEEIDEIKRKYRVYGEKQENGDPEYYLVNHTSFTYLMDRDGSLIKVFSYGVSPEEVAATIREQL</sequence>